<evidence type="ECO:0008006" key="4">
    <source>
        <dbReference type="Google" id="ProtNLM"/>
    </source>
</evidence>
<protein>
    <recommendedName>
        <fullName evidence="4">DUF308 domain-containing protein</fullName>
    </recommendedName>
</protein>
<proteinExistence type="predicted"/>
<dbReference type="EMBL" id="CP089982">
    <property type="protein sequence ID" value="WXA96101.1"/>
    <property type="molecule type" value="Genomic_DNA"/>
</dbReference>
<keyword evidence="3" id="KW-1185">Reference proteome</keyword>
<dbReference type="RefSeq" id="WP_394846712.1">
    <property type="nucleotide sequence ID" value="NZ_CP089982.1"/>
</dbReference>
<feature type="transmembrane region" description="Helical" evidence="1">
    <location>
        <begin position="21"/>
        <end position="40"/>
    </location>
</feature>
<gene>
    <name evidence="2" type="ORF">LZC95_04510</name>
</gene>
<evidence type="ECO:0000256" key="1">
    <source>
        <dbReference type="SAM" id="Phobius"/>
    </source>
</evidence>
<keyword evidence="1" id="KW-0812">Transmembrane</keyword>
<dbReference type="Proteomes" id="UP001379533">
    <property type="component" value="Chromosome"/>
</dbReference>
<reference evidence="2 3" key="1">
    <citation type="submission" date="2021-12" db="EMBL/GenBank/DDBJ databases">
        <title>Discovery of the Pendulisporaceae a myxobacterial family with distinct sporulation behavior and unique specialized metabolism.</title>
        <authorList>
            <person name="Garcia R."/>
            <person name="Popoff A."/>
            <person name="Bader C.D."/>
            <person name="Loehr J."/>
            <person name="Walesch S."/>
            <person name="Walt C."/>
            <person name="Boldt J."/>
            <person name="Bunk B."/>
            <person name="Haeckl F.J.F.P.J."/>
            <person name="Gunesch A.P."/>
            <person name="Birkelbach J."/>
            <person name="Nuebel U."/>
            <person name="Pietschmann T."/>
            <person name="Bach T."/>
            <person name="Mueller R."/>
        </authorList>
    </citation>
    <scope>NUCLEOTIDE SEQUENCE [LARGE SCALE GENOMIC DNA]</scope>
    <source>
        <strain evidence="2 3">MSr12523</strain>
    </source>
</reference>
<keyword evidence="1" id="KW-1133">Transmembrane helix</keyword>
<keyword evidence="1" id="KW-0472">Membrane</keyword>
<accession>A0ABZ2KBU9</accession>
<evidence type="ECO:0000313" key="3">
    <source>
        <dbReference type="Proteomes" id="UP001379533"/>
    </source>
</evidence>
<organism evidence="2 3">
    <name type="scientific">Pendulispora brunnea</name>
    <dbReference type="NCBI Taxonomy" id="2905690"/>
    <lineage>
        <taxon>Bacteria</taxon>
        <taxon>Pseudomonadati</taxon>
        <taxon>Myxococcota</taxon>
        <taxon>Myxococcia</taxon>
        <taxon>Myxococcales</taxon>
        <taxon>Sorangiineae</taxon>
        <taxon>Pendulisporaceae</taxon>
        <taxon>Pendulispora</taxon>
    </lineage>
</organism>
<name>A0ABZ2KBU9_9BACT</name>
<feature type="transmembrane region" description="Helical" evidence="1">
    <location>
        <begin position="76"/>
        <end position="96"/>
    </location>
</feature>
<sequence>MQNYPDNRVSISPSNRWLKSYYFVGAAVSTGWLVAALALGKSAPTLSAVLLVAYPAWDAIANFLDAHKSGGRRANLSQTLNLVISIITAICVGVALGVSMNAAFGAFYFLVSAFWLTFKKVRPHTAAVHG</sequence>
<evidence type="ECO:0000313" key="2">
    <source>
        <dbReference type="EMBL" id="WXA96101.1"/>
    </source>
</evidence>